<dbReference type="OrthoDB" id="3650075at2759"/>
<gene>
    <name evidence="2" type="ORF">CBER1_06645</name>
</gene>
<dbReference type="CDD" id="cd18186">
    <property type="entry name" value="BTB_POZ_ZBTB_KLHL-like"/>
    <property type="match status" value="1"/>
</dbReference>
<dbReference type="PANTHER" id="PTHR24413">
    <property type="entry name" value="SPECKLE-TYPE POZ PROTEIN"/>
    <property type="match status" value="1"/>
</dbReference>
<keyword evidence="3" id="KW-1185">Reference proteome</keyword>
<feature type="domain" description="BTB" evidence="1">
    <location>
        <begin position="24"/>
        <end position="92"/>
    </location>
</feature>
<evidence type="ECO:0000259" key="1">
    <source>
        <dbReference type="PROSITE" id="PS50097"/>
    </source>
</evidence>
<evidence type="ECO:0000313" key="2">
    <source>
        <dbReference type="EMBL" id="PPJ54557.1"/>
    </source>
</evidence>
<protein>
    <recommendedName>
        <fullName evidence="1">BTB domain-containing protein</fullName>
    </recommendedName>
</protein>
<dbReference type="SUPFAM" id="SSF54695">
    <property type="entry name" value="POZ domain"/>
    <property type="match status" value="1"/>
</dbReference>
<dbReference type="AlphaFoldDB" id="A0A2S6C4A7"/>
<dbReference type="InterPro" id="IPR011333">
    <property type="entry name" value="SKP1/BTB/POZ_sf"/>
</dbReference>
<dbReference type="Pfam" id="PF00651">
    <property type="entry name" value="BTB"/>
    <property type="match status" value="1"/>
</dbReference>
<dbReference type="STRING" id="357750.A0A2S6C4A7"/>
<proteinExistence type="predicted"/>
<dbReference type="SMART" id="SM00225">
    <property type="entry name" value="BTB"/>
    <property type="match status" value="1"/>
</dbReference>
<dbReference type="EMBL" id="PNEN01000561">
    <property type="protein sequence ID" value="PPJ54557.1"/>
    <property type="molecule type" value="Genomic_DNA"/>
</dbReference>
<organism evidence="2 3">
    <name type="scientific">Cercospora berteroae</name>
    <dbReference type="NCBI Taxonomy" id="357750"/>
    <lineage>
        <taxon>Eukaryota</taxon>
        <taxon>Fungi</taxon>
        <taxon>Dikarya</taxon>
        <taxon>Ascomycota</taxon>
        <taxon>Pezizomycotina</taxon>
        <taxon>Dothideomycetes</taxon>
        <taxon>Dothideomycetidae</taxon>
        <taxon>Mycosphaerellales</taxon>
        <taxon>Mycosphaerellaceae</taxon>
        <taxon>Cercospora</taxon>
    </lineage>
</organism>
<sequence>MANETARRAFYDKLSDLHNKDDLTDFVIVCHDHQWNVHRLVLALHSDVLSKACSSGFKESREKTINLSPGHQPEVIEALVEYMYTFDYSLDNLDETETIGLHIDLAILADKYNIEGLHQMATYASKQLVPDAAAASLAFAVSRAYAAPAATKEICQAICATVAERTELLENEEGKVLVQFMEENGSFAVDVARKIAASRQSPATGKEGSARRLSSRSGFELLSRSMHIMR</sequence>
<evidence type="ECO:0000313" key="3">
    <source>
        <dbReference type="Proteomes" id="UP000237631"/>
    </source>
</evidence>
<dbReference type="InterPro" id="IPR000210">
    <property type="entry name" value="BTB/POZ_dom"/>
</dbReference>
<reference evidence="3" key="1">
    <citation type="journal article" date="2017" name="bioRxiv">
        <title>Conservation of a gene cluster reveals novel cercosporin biosynthetic mechanisms and extends production to the genus Colletotrichum.</title>
        <authorList>
            <person name="de Jonge R."/>
            <person name="Ebert M.K."/>
            <person name="Huitt-Roehl C.R."/>
            <person name="Pal P."/>
            <person name="Suttle J.C."/>
            <person name="Spanner R.E."/>
            <person name="Neubauer J.D."/>
            <person name="Jurick W.M.II."/>
            <person name="Stott K.A."/>
            <person name="Secor G.A."/>
            <person name="Thomma B.P.H.J."/>
            <person name="Van de Peer Y."/>
            <person name="Townsend C.A."/>
            <person name="Bolton M.D."/>
        </authorList>
    </citation>
    <scope>NUCLEOTIDE SEQUENCE [LARGE SCALE GENOMIC DNA]</scope>
    <source>
        <strain evidence="3">CBS538.71</strain>
    </source>
</reference>
<dbReference type="Gene3D" id="3.30.710.10">
    <property type="entry name" value="Potassium Channel Kv1.1, Chain A"/>
    <property type="match status" value="1"/>
</dbReference>
<comment type="caution">
    <text evidence="2">The sequence shown here is derived from an EMBL/GenBank/DDBJ whole genome shotgun (WGS) entry which is preliminary data.</text>
</comment>
<dbReference type="Proteomes" id="UP000237631">
    <property type="component" value="Unassembled WGS sequence"/>
</dbReference>
<dbReference type="PROSITE" id="PS50097">
    <property type="entry name" value="BTB"/>
    <property type="match status" value="1"/>
</dbReference>
<name>A0A2S6C4A7_9PEZI</name>
<accession>A0A2S6C4A7</accession>